<sequence>MTTIEQINNLIICQGTLPLPPSINRSYQVVSGTRRLASSPKAKQFKEEAAWMLQANAQVNWEAVRVIRENKQKTPLQMTLKFYLPSLWMRDIDGGIKISQDAVFNFLGLNDNLVVDLRAAKAVDKERPRTEIEVSCK</sequence>
<dbReference type="InterPro" id="IPR008822">
    <property type="entry name" value="Endonuclease_RusA-like"/>
</dbReference>
<dbReference type="Pfam" id="PF05866">
    <property type="entry name" value="RusA"/>
    <property type="match status" value="1"/>
</dbReference>
<dbReference type="GO" id="GO:0000287">
    <property type="term" value="F:magnesium ion binding"/>
    <property type="evidence" value="ECO:0007669"/>
    <property type="project" value="InterPro"/>
</dbReference>
<dbReference type="InterPro" id="IPR036614">
    <property type="entry name" value="RusA-like_sf"/>
</dbReference>
<evidence type="ECO:0000313" key="3">
    <source>
        <dbReference type="EMBL" id="BBH90241.1"/>
    </source>
</evidence>
<accession>A0A455SRC5</accession>
<dbReference type="Gene3D" id="3.30.1330.70">
    <property type="entry name" value="Holliday junction resolvase RusA"/>
    <property type="match status" value="1"/>
</dbReference>
<dbReference type="EMBL" id="AP019376">
    <property type="protein sequence ID" value="BBH90111.1"/>
    <property type="molecule type" value="Genomic_DNA"/>
</dbReference>
<dbReference type="AlphaFoldDB" id="A0A455SRC5"/>
<evidence type="ECO:0000313" key="2">
    <source>
        <dbReference type="EMBL" id="BBH90176.1"/>
    </source>
</evidence>
<reference evidence="2" key="1">
    <citation type="submission" date="2018-12" db="EMBL/GenBank/DDBJ databases">
        <title>Novel natural products biosynthetic potential of the class Ktedonobacteria.</title>
        <authorList>
            <person name="Zheng Y."/>
            <person name="Saitou A."/>
            <person name="Wang C.M."/>
            <person name="Toyoda A."/>
            <person name="Minakuchi Y."/>
            <person name="Sekiguchi Y."/>
            <person name="Ueda K."/>
            <person name="Takano H."/>
            <person name="Sakai Y."/>
            <person name="Yokota A."/>
            <person name="Yabe S."/>
        </authorList>
    </citation>
    <scope>NUCLEOTIDE SEQUENCE</scope>
    <source>
        <strain evidence="2">COM3</strain>
    </source>
</reference>
<gene>
    <name evidence="1" type="ORF">KTC_48620</name>
    <name evidence="2" type="ORF">KTC_49270</name>
    <name evidence="3" type="ORF">KTC_49920</name>
</gene>
<organism evidence="2">
    <name type="scientific">Thermosporothrix sp. COM3</name>
    <dbReference type="NCBI Taxonomy" id="2490863"/>
    <lineage>
        <taxon>Bacteria</taxon>
        <taxon>Bacillati</taxon>
        <taxon>Chloroflexota</taxon>
        <taxon>Ktedonobacteria</taxon>
        <taxon>Ktedonobacterales</taxon>
        <taxon>Thermosporotrichaceae</taxon>
        <taxon>Thermosporothrix</taxon>
    </lineage>
</organism>
<protein>
    <submittedName>
        <fullName evidence="2">Uncharacterized protein</fullName>
    </submittedName>
</protein>
<dbReference type="GO" id="GO:0006310">
    <property type="term" value="P:DNA recombination"/>
    <property type="evidence" value="ECO:0007669"/>
    <property type="project" value="InterPro"/>
</dbReference>
<dbReference type="EMBL" id="AP019376">
    <property type="protein sequence ID" value="BBH90241.1"/>
    <property type="molecule type" value="Genomic_DNA"/>
</dbReference>
<dbReference type="SUPFAM" id="SSF103084">
    <property type="entry name" value="Holliday junction resolvase RusA"/>
    <property type="match status" value="1"/>
</dbReference>
<dbReference type="GO" id="GO:0006281">
    <property type="term" value="P:DNA repair"/>
    <property type="evidence" value="ECO:0007669"/>
    <property type="project" value="InterPro"/>
</dbReference>
<evidence type="ECO:0000313" key="1">
    <source>
        <dbReference type="EMBL" id="BBH90111.1"/>
    </source>
</evidence>
<dbReference type="EMBL" id="AP019376">
    <property type="protein sequence ID" value="BBH90176.1"/>
    <property type="molecule type" value="Genomic_DNA"/>
</dbReference>
<proteinExistence type="predicted"/>
<name>A0A455SRC5_9CHLR</name>